<gene>
    <name evidence="2" type="ORF">ABB29_05890</name>
</gene>
<dbReference type="STRING" id="344882.ABB29_05890"/>
<keyword evidence="1" id="KW-0812">Transmembrane</keyword>
<comment type="caution">
    <text evidence="2">The sequence shown here is derived from an EMBL/GenBank/DDBJ whole genome shotgun (WGS) entry which is preliminary data.</text>
</comment>
<evidence type="ECO:0000313" key="2">
    <source>
        <dbReference type="EMBL" id="KRG70592.1"/>
    </source>
</evidence>
<evidence type="ECO:0000313" key="3">
    <source>
        <dbReference type="Proteomes" id="UP000052052"/>
    </source>
</evidence>
<protein>
    <recommendedName>
        <fullName evidence="4">DUF2878 domain-containing protein</fullName>
    </recommendedName>
</protein>
<dbReference type="AlphaFoldDB" id="A0A0R0CM18"/>
<dbReference type="Proteomes" id="UP000052052">
    <property type="component" value="Unassembled WGS sequence"/>
</dbReference>
<dbReference type="OrthoDB" id="288800at2"/>
<feature type="transmembrane region" description="Helical" evidence="1">
    <location>
        <begin position="115"/>
        <end position="134"/>
    </location>
</feature>
<dbReference type="EMBL" id="LDJL01000005">
    <property type="protein sequence ID" value="KRG70592.1"/>
    <property type="molecule type" value="Genomic_DNA"/>
</dbReference>
<keyword evidence="1" id="KW-1133">Transmembrane helix</keyword>
<organism evidence="2 3">
    <name type="scientific">Pseudoxanthomonas dokdonensis</name>
    <dbReference type="NCBI Taxonomy" id="344882"/>
    <lineage>
        <taxon>Bacteria</taxon>
        <taxon>Pseudomonadati</taxon>
        <taxon>Pseudomonadota</taxon>
        <taxon>Gammaproteobacteria</taxon>
        <taxon>Lysobacterales</taxon>
        <taxon>Lysobacteraceae</taxon>
        <taxon>Pseudoxanthomonas</taxon>
    </lineage>
</organism>
<evidence type="ECO:0000256" key="1">
    <source>
        <dbReference type="SAM" id="Phobius"/>
    </source>
</evidence>
<sequence>MHRFWINLLGNQLVWLCAVIGAGRGLQWPALLAAALYIASQLAGAPRPRVELRLLWLALACGAVVDGVAAGSGLVVYAASVPGPLPPPWILALWAAFAMTLTTSMAFLQRRAWLASLFGLLLAPLAYLSAARGWDAVQFAAPTWRGILLLGIGWALVLPLLAAAARRWSRTAPPALDTADAHP</sequence>
<keyword evidence="1" id="KW-0472">Membrane</keyword>
<name>A0A0R0CM18_9GAMM</name>
<reference evidence="2 3" key="1">
    <citation type="submission" date="2015-05" db="EMBL/GenBank/DDBJ databases">
        <title>Genome sequencing and analysis of members of genus Stenotrophomonas.</title>
        <authorList>
            <person name="Patil P.P."/>
            <person name="Midha S."/>
            <person name="Patil P.B."/>
        </authorList>
    </citation>
    <scope>NUCLEOTIDE SEQUENCE [LARGE SCALE GENOMIC DNA]</scope>
    <source>
        <strain evidence="2 3">DSM 21858</strain>
    </source>
</reference>
<feature type="transmembrane region" description="Helical" evidence="1">
    <location>
        <begin position="146"/>
        <end position="165"/>
    </location>
</feature>
<dbReference type="PATRIC" id="fig|344882.3.peg.2512"/>
<keyword evidence="3" id="KW-1185">Reference proteome</keyword>
<evidence type="ECO:0008006" key="4">
    <source>
        <dbReference type="Google" id="ProtNLM"/>
    </source>
</evidence>
<feature type="transmembrane region" description="Helical" evidence="1">
    <location>
        <begin position="52"/>
        <end position="77"/>
    </location>
</feature>
<accession>A0A0R0CM18</accession>
<dbReference type="RefSeq" id="WP_057657683.1">
    <property type="nucleotide sequence ID" value="NZ_LDJL01000005.1"/>
</dbReference>
<feature type="transmembrane region" description="Helical" evidence="1">
    <location>
        <begin position="12"/>
        <end position="40"/>
    </location>
</feature>
<proteinExistence type="predicted"/>
<dbReference type="Pfam" id="PF11086">
    <property type="entry name" value="DUF2878"/>
    <property type="match status" value="1"/>
</dbReference>
<feature type="transmembrane region" description="Helical" evidence="1">
    <location>
        <begin position="89"/>
        <end position="108"/>
    </location>
</feature>
<dbReference type="InterPro" id="IPR021306">
    <property type="entry name" value="DUF2878"/>
</dbReference>